<dbReference type="InterPro" id="IPR009091">
    <property type="entry name" value="RCC1/BLIP-II"/>
</dbReference>
<dbReference type="KEGG" id="acan:ACA1_313750"/>
<feature type="repeat" description="RCC1" evidence="2">
    <location>
        <begin position="60"/>
        <end position="127"/>
    </location>
</feature>
<proteinExistence type="predicted"/>
<dbReference type="PROSITE" id="PS50012">
    <property type="entry name" value="RCC1_3"/>
    <property type="match status" value="1"/>
</dbReference>
<feature type="non-terminal residue" evidence="4">
    <location>
        <position position="737"/>
    </location>
</feature>
<dbReference type="OrthoDB" id="61110at2759"/>
<dbReference type="Gene3D" id="2.130.10.30">
    <property type="entry name" value="Regulator of chromosome condensation 1/beta-lactamase-inhibitor protein II"/>
    <property type="match status" value="1"/>
</dbReference>
<reference evidence="4 5" key="1">
    <citation type="journal article" date="2013" name="Genome Biol.">
        <title>Genome of Acanthamoeba castellanii highlights extensive lateral gene transfer and early evolution of tyrosine kinase signaling.</title>
        <authorList>
            <person name="Clarke M."/>
            <person name="Lohan A.J."/>
            <person name="Liu B."/>
            <person name="Lagkouvardos I."/>
            <person name="Roy S."/>
            <person name="Zafar N."/>
            <person name="Bertelli C."/>
            <person name="Schilde C."/>
            <person name="Kianianmomeni A."/>
            <person name="Burglin T.R."/>
            <person name="Frech C."/>
            <person name="Turcotte B."/>
            <person name="Kopec K.O."/>
            <person name="Synnott J.M."/>
            <person name="Choo C."/>
            <person name="Paponov I."/>
            <person name="Finkler A."/>
            <person name="Soon Heng Tan C."/>
            <person name="Hutchins A.P."/>
            <person name="Weinmeier T."/>
            <person name="Rattei T."/>
            <person name="Chu J.S."/>
            <person name="Gimenez G."/>
            <person name="Irimia M."/>
            <person name="Rigden D.J."/>
            <person name="Fitzpatrick D.A."/>
            <person name="Lorenzo-Morales J."/>
            <person name="Bateman A."/>
            <person name="Chiu C.H."/>
            <person name="Tang P."/>
            <person name="Hegemann P."/>
            <person name="Fromm H."/>
            <person name="Raoult D."/>
            <person name="Greub G."/>
            <person name="Miranda-Saavedra D."/>
            <person name="Chen N."/>
            <person name="Nash P."/>
            <person name="Ginger M.L."/>
            <person name="Horn M."/>
            <person name="Schaap P."/>
            <person name="Caler L."/>
            <person name="Loftus B."/>
        </authorList>
    </citation>
    <scope>NUCLEOTIDE SEQUENCE [LARGE SCALE GENOMIC DNA]</scope>
    <source>
        <strain evidence="4 5">Neff</strain>
    </source>
</reference>
<dbReference type="GeneID" id="14914841"/>
<dbReference type="EMBL" id="KB008061">
    <property type="protein sequence ID" value="ELR14261.1"/>
    <property type="molecule type" value="Genomic_DNA"/>
</dbReference>
<keyword evidence="1" id="KW-0677">Repeat</keyword>
<dbReference type="InterPro" id="IPR051210">
    <property type="entry name" value="Ub_ligase/GEF_domain"/>
</dbReference>
<evidence type="ECO:0000313" key="4">
    <source>
        <dbReference type="EMBL" id="ELR14261.1"/>
    </source>
</evidence>
<organism evidence="4 5">
    <name type="scientific">Acanthamoeba castellanii (strain ATCC 30010 / Neff)</name>
    <dbReference type="NCBI Taxonomy" id="1257118"/>
    <lineage>
        <taxon>Eukaryota</taxon>
        <taxon>Amoebozoa</taxon>
        <taxon>Discosea</taxon>
        <taxon>Longamoebia</taxon>
        <taxon>Centramoebida</taxon>
        <taxon>Acanthamoebidae</taxon>
        <taxon>Acanthamoeba</taxon>
    </lineage>
</organism>
<dbReference type="VEuPathDB" id="AmoebaDB:ACA1_313750"/>
<name>L8GQ56_ACACF</name>
<accession>L8GQ56</accession>
<dbReference type="SUPFAM" id="SSF50985">
    <property type="entry name" value="RCC1/BLIP-II"/>
    <property type="match status" value="1"/>
</dbReference>
<evidence type="ECO:0000256" key="3">
    <source>
        <dbReference type="SAM" id="MobiDB-lite"/>
    </source>
</evidence>
<feature type="compositionally biased region" description="Low complexity" evidence="3">
    <location>
        <begin position="714"/>
        <end position="724"/>
    </location>
</feature>
<evidence type="ECO:0008006" key="6">
    <source>
        <dbReference type="Google" id="ProtNLM"/>
    </source>
</evidence>
<evidence type="ECO:0000256" key="2">
    <source>
        <dbReference type="PROSITE-ProRule" id="PRU00235"/>
    </source>
</evidence>
<dbReference type="AlphaFoldDB" id="L8GQ56"/>
<evidence type="ECO:0000313" key="5">
    <source>
        <dbReference type="Proteomes" id="UP000011083"/>
    </source>
</evidence>
<dbReference type="Pfam" id="PF00415">
    <property type="entry name" value="RCC1"/>
    <property type="match status" value="1"/>
</dbReference>
<dbReference type="PANTHER" id="PTHR22870:SF408">
    <property type="entry name" value="OS09G0560450 PROTEIN"/>
    <property type="match status" value="1"/>
</dbReference>
<dbReference type="InterPro" id="IPR000408">
    <property type="entry name" value="Reg_chr_condens"/>
</dbReference>
<sequence length="737" mass="81585">VKTTVAISEEGMVWVWGVNYGVKRCGACFPVPALVESLLSHCFVAVAVGDGFSMLLTDKGELFNWGLGDRGVLGNGSNRRNYVTMGTYYLRDDCPPPVLEPVQGHLKGKKVVQISAQDKMCCALTDQGEVYYWGDGFYIPYLAKELTRQGRGDKRTRITRVFAAPHKRLFATIDETSPSAPALPADAVTNRGLALREKQLLAWKTTFTVSRQKFIRGVEISEGLRFKWSRPNFISHNKWSIVLYHESNRERDVGYWPMTAFETLACSLTPQYPTRLRIFEMPDADTQMWHGEWQSESITFPKEGKYYFVMERYREPIFSSNHYFRSIVVSVRSLGAEDFIVDAPASAPIGKPFTIRWKISDEARGADFGLVLAKTDEQGRPKFKEDDPEVLDLVLAETINAETTRMQPEGVWAASGWYYEGQYALLVYRWGEKRMFSYQPFAIKDEFISADDVLSFEVSPTTITTGQQITLKWNIRPGTRPDSYQYFGIFPVSDTTDTRPQAIHQVTTDSGEATINGPYTVDTYTVRYIAMAAMGMRTVYRCPTVITVQTAPPVMPAFPMGMMNPYMMMNPMAMNPYMQQAMAMNPYMAAAAGAPTAVAAPTGEGQQATAAAAMPAMPAMQAMQAMQATAATQSSGSGDAATNPYLQAMQAMQAMNPQMMSMMMMNPMMMNPMAMNPYAAGATATTPQPQQQPTVFMNPQTVVFGGQAPVVLGQQPAAQSTPPTQGDPSTVPPGSGQ</sequence>
<protein>
    <recommendedName>
        <fullName evidence="6">Regulator of chromosome condensation (RCC1) repeat domain containing protein</fullName>
    </recommendedName>
</protein>
<keyword evidence="5" id="KW-1185">Reference proteome</keyword>
<dbReference type="Proteomes" id="UP000011083">
    <property type="component" value="Unassembled WGS sequence"/>
</dbReference>
<dbReference type="PANTHER" id="PTHR22870">
    <property type="entry name" value="REGULATOR OF CHROMOSOME CONDENSATION"/>
    <property type="match status" value="1"/>
</dbReference>
<evidence type="ECO:0000256" key="1">
    <source>
        <dbReference type="ARBA" id="ARBA00022737"/>
    </source>
</evidence>
<feature type="region of interest" description="Disordered" evidence="3">
    <location>
        <begin position="710"/>
        <end position="737"/>
    </location>
</feature>
<feature type="non-terminal residue" evidence="4">
    <location>
        <position position="1"/>
    </location>
</feature>
<dbReference type="RefSeq" id="XP_004336274.1">
    <property type="nucleotide sequence ID" value="XM_004336226.2"/>
</dbReference>
<gene>
    <name evidence="4" type="ORF">ACA1_313750</name>
</gene>